<sequence>MKQFCQWGFQEKDQKLVEKILVEWFTSGTLENILLQWENNSTKEIQIERTPLNILCYNVQGWGSRCLEVIDIVYKVEASICVFTEVGELWNASRVPHFNIFHQHGTNKSGGVCVAIGKHLKGTRIEINVENTVIIDVNGLSETIRVIAIYWPAGQIMMLEDLEPYIIENTIITGDFNASIKEWGSESSDKRDEVRGETLKMGTSDHWPLLITCENVGFDKNKMFPHVNWKAYEAILTLLQDFWTNEQNRGMQADEWYMNYVRFLAALKVRLTQWKEKEKFRPSLPPYLIQKLKELKPKKSSGFDAVSNFIIKRIPPGYISCLVNRFNTWINEHRYPDMWKLAKIVTLNKLKAGIPRCDQTRPISLLATHSKLFEKIMLERLRYWAETNRLVPADQSGFRPGCLLQTRVLSIYREVKNNMTVNIPTLAVYVDYQKAYDKVWHNGLVVKLNRMGHP</sequence>
<dbReference type="EMBL" id="CAJNOV010001684">
    <property type="protein sequence ID" value="CAF1074910.1"/>
    <property type="molecule type" value="Genomic_DNA"/>
</dbReference>
<accession>A0A814M7V1</accession>
<dbReference type="InterPro" id="IPR043502">
    <property type="entry name" value="DNA/RNA_pol_sf"/>
</dbReference>
<dbReference type="SUPFAM" id="SSF56672">
    <property type="entry name" value="DNA/RNA polymerases"/>
    <property type="match status" value="1"/>
</dbReference>
<dbReference type="Pfam" id="PF00078">
    <property type="entry name" value="RVT_1"/>
    <property type="match status" value="1"/>
</dbReference>
<dbReference type="AlphaFoldDB" id="A0A814M7V1"/>
<feature type="domain" description="Reverse transcriptase" evidence="1">
    <location>
        <begin position="357"/>
        <end position="454"/>
    </location>
</feature>
<protein>
    <recommendedName>
        <fullName evidence="1">Reverse transcriptase domain-containing protein</fullName>
    </recommendedName>
</protein>
<organism evidence="2 3">
    <name type="scientific">Rotaria magnacalcarata</name>
    <dbReference type="NCBI Taxonomy" id="392030"/>
    <lineage>
        <taxon>Eukaryota</taxon>
        <taxon>Metazoa</taxon>
        <taxon>Spiralia</taxon>
        <taxon>Gnathifera</taxon>
        <taxon>Rotifera</taxon>
        <taxon>Eurotatoria</taxon>
        <taxon>Bdelloidea</taxon>
        <taxon>Philodinida</taxon>
        <taxon>Philodinidae</taxon>
        <taxon>Rotaria</taxon>
    </lineage>
</organism>
<evidence type="ECO:0000313" key="3">
    <source>
        <dbReference type="Proteomes" id="UP000663855"/>
    </source>
</evidence>
<comment type="caution">
    <text evidence="2">The sequence shown here is derived from an EMBL/GenBank/DDBJ whole genome shotgun (WGS) entry which is preliminary data.</text>
</comment>
<dbReference type="InterPro" id="IPR052560">
    <property type="entry name" value="RdDP_mobile_element"/>
</dbReference>
<proteinExistence type="predicted"/>
<dbReference type="PANTHER" id="PTHR36688:SF1">
    <property type="entry name" value="ENDONUCLEASE_EXONUCLEASE_PHOSPHATASE DOMAIN-CONTAINING PROTEIN"/>
    <property type="match status" value="1"/>
</dbReference>
<evidence type="ECO:0000313" key="2">
    <source>
        <dbReference type="EMBL" id="CAF1074910.1"/>
    </source>
</evidence>
<dbReference type="Proteomes" id="UP000663855">
    <property type="component" value="Unassembled WGS sequence"/>
</dbReference>
<reference evidence="2" key="1">
    <citation type="submission" date="2021-02" db="EMBL/GenBank/DDBJ databases">
        <authorList>
            <person name="Nowell W R."/>
        </authorList>
    </citation>
    <scope>NUCLEOTIDE SEQUENCE</scope>
</reference>
<name>A0A814M7V1_9BILA</name>
<dbReference type="SUPFAM" id="SSF56219">
    <property type="entry name" value="DNase I-like"/>
    <property type="match status" value="1"/>
</dbReference>
<dbReference type="Gene3D" id="3.60.10.10">
    <property type="entry name" value="Endonuclease/exonuclease/phosphatase"/>
    <property type="match status" value="1"/>
</dbReference>
<dbReference type="InterPro" id="IPR036691">
    <property type="entry name" value="Endo/exonu/phosph_ase_sf"/>
</dbReference>
<dbReference type="PANTHER" id="PTHR36688">
    <property type="entry name" value="ENDO/EXONUCLEASE/PHOSPHATASE DOMAIN-CONTAINING PROTEIN"/>
    <property type="match status" value="1"/>
</dbReference>
<dbReference type="InterPro" id="IPR000477">
    <property type="entry name" value="RT_dom"/>
</dbReference>
<evidence type="ECO:0000259" key="1">
    <source>
        <dbReference type="Pfam" id="PF00078"/>
    </source>
</evidence>
<gene>
    <name evidence="2" type="ORF">CJN711_LOCUS5912</name>
</gene>